<organism evidence="1 2">
    <name type="scientific">Sterolibacterium denitrificans</name>
    <dbReference type="NCBI Taxonomy" id="157592"/>
    <lineage>
        <taxon>Bacteria</taxon>
        <taxon>Pseudomonadati</taxon>
        <taxon>Pseudomonadota</taxon>
        <taxon>Betaproteobacteria</taxon>
        <taxon>Nitrosomonadales</taxon>
        <taxon>Sterolibacteriaceae</taxon>
        <taxon>Sterolibacterium</taxon>
    </lineage>
</organism>
<reference evidence="1 2" key="1">
    <citation type="journal article" date="2016" name="ISME J.">
        <title>Integrated multi-omics analyses reveal the biochemical mechanisms and phylogenetic relevance of anaerobic androgen biodegradation in the environment.</title>
        <authorList>
            <person name="Yang F.C."/>
            <person name="Chen Y.L."/>
            <person name="Tang S.L."/>
            <person name="Yu C.P."/>
            <person name="Wang P.H."/>
            <person name="Ismail W."/>
            <person name="Wang C.H."/>
            <person name="Ding J.Y."/>
            <person name="Yang C.Y."/>
            <person name="Yang C.Y."/>
            <person name="Chiang Y.R."/>
        </authorList>
    </citation>
    <scope>NUCLEOTIDE SEQUENCE [LARGE SCALE GENOMIC DNA]</scope>
    <source>
        <strain evidence="1 2">DSM 13999</strain>
    </source>
</reference>
<sequence>MSGAPNSGQDATQVQAALEAFPNVLKKIQGLWATRGCDTYFQGLFMDTRGGTRRGFPMEVGEELLFLVRFNKNVRALPLAAELNVSLEEAYRLIDKGDQESLASGGNGWGDPRSATETFAHARPQSTPRDFLNYKVVPPPKKKKSGALTWIIMIVLLALVYKLLYPVFTGG</sequence>
<dbReference type="EMBL" id="LFZK01000003">
    <property type="protein sequence ID" value="KYC28838.1"/>
    <property type="molecule type" value="Genomic_DNA"/>
</dbReference>
<dbReference type="Proteomes" id="UP000243416">
    <property type="component" value="Unassembled WGS sequence"/>
</dbReference>
<name>A0A656Z7E6_9PROT</name>
<accession>A0A656Z7E6</accession>
<dbReference type="RefSeq" id="WP_067171200.1">
    <property type="nucleotide sequence ID" value="NZ_LFZK01000003.1"/>
</dbReference>
<evidence type="ECO:0000313" key="1">
    <source>
        <dbReference type="EMBL" id="KYC28838.1"/>
    </source>
</evidence>
<dbReference type="AlphaFoldDB" id="A0A656Z7E6"/>
<keyword evidence="2" id="KW-1185">Reference proteome</keyword>
<gene>
    <name evidence="1" type="ORF">ACY05_03925</name>
</gene>
<protein>
    <submittedName>
        <fullName evidence="1">Uncharacterized protein</fullName>
    </submittedName>
</protein>
<evidence type="ECO:0000313" key="2">
    <source>
        <dbReference type="Proteomes" id="UP000243416"/>
    </source>
</evidence>
<proteinExistence type="predicted"/>
<comment type="caution">
    <text evidence="1">The sequence shown here is derived from an EMBL/GenBank/DDBJ whole genome shotgun (WGS) entry which is preliminary data.</text>
</comment>
<dbReference type="OrthoDB" id="9177851at2"/>